<dbReference type="PANTHER" id="PTHR31900:SF32">
    <property type="entry name" value="F-BOX_RNI_FBD-LIKE DOMAIN PROTEIN"/>
    <property type="match status" value="1"/>
</dbReference>
<dbReference type="InterPro" id="IPR050232">
    <property type="entry name" value="FBL13/AtMIF1-like"/>
</dbReference>
<dbReference type="Pfam" id="PF08387">
    <property type="entry name" value="FBD"/>
    <property type="match status" value="1"/>
</dbReference>
<dbReference type="Pfam" id="PF00646">
    <property type="entry name" value="F-box"/>
    <property type="match status" value="1"/>
</dbReference>
<dbReference type="PROSITE" id="PS50181">
    <property type="entry name" value="FBOX"/>
    <property type="match status" value="1"/>
</dbReference>
<protein>
    <submittedName>
        <fullName evidence="2">F-box/FBD/LRR-repeat protein</fullName>
    </submittedName>
</protein>
<dbReference type="CDD" id="cd22160">
    <property type="entry name" value="F-box_AtFBL13-like"/>
    <property type="match status" value="1"/>
</dbReference>
<proteinExistence type="predicted"/>
<dbReference type="InterPro" id="IPR036047">
    <property type="entry name" value="F-box-like_dom_sf"/>
</dbReference>
<accession>A0A445G8V7</accession>
<dbReference type="EMBL" id="QZWG01000017">
    <property type="protein sequence ID" value="RZB57640.1"/>
    <property type="molecule type" value="Genomic_DNA"/>
</dbReference>
<keyword evidence="3" id="KW-1185">Reference proteome</keyword>
<dbReference type="Gene3D" id="1.20.1280.50">
    <property type="match status" value="1"/>
</dbReference>
<dbReference type="SUPFAM" id="SSF81383">
    <property type="entry name" value="F-box domain"/>
    <property type="match status" value="1"/>
</dbReference>
<dbReference type="InterPro" id="IPR001810">
    <property type="entry name" value="F-box_dom"/>
</dbReference>
<dbReference type="Proteomes" id="UP000289340">
    <property type="component" value="Chromosome 17"/>
</dbReference>
<organism evidence="2 3">
    <name type="scientific">Glycine soja</name>
    <name type="common">Wild soybean</name>
    <dbReference type="NCBI Taxonomy" id="3848"/>
    <lineage>
        <taxon>Eukaryota</taxon>
        <taxon>Viridiplantae</taxon>
        <taxon>Streptophyta</taxon>
        <taxon>Embryophyta</taxon>
        <taxon>Tracheophyta</taxon>
        <taxon>Spermatophyta</taxon>
        <taxon>Magnoliopsida</taxon>
        <taxon>eudicotyledons</taxon>
        <taxon>Gunneridae</taxon>
        <taxon>Pentapetalae</taxon>
        <taxon>rosids</taxon>
        <taxon>fabids</taxon>
        <taxon>Fabales</taxon>
        <taxon>Fabaceae</taxon>
        <taxon>Papilionoideae</taxon>
        <taxon>50 kb inversion clade</taxon>
        <taxon>NPAAA clade</taxon>
        <taxon>indigoferoid/millettioid clade</taxon>
        <taxon>Phaseoleae</taxon>
        <taxon>Glycine</taxon>
        <taxon>Glycine subgen. Soja</taxon>
    </lineage>
</organism>
<feature type="domain" description="F-box" evidence="1">
    <location>
        <begin position="20"/>
        <end position="56"/>
    </location>
</feature>
<dbReference type="InterPro" id="IPR053781">
    <property type="entry name" value="F-box_AtFBL13-like"/>
</dbReference>
<evidence type="ECO:0000313" key="2">
    <source>
        <dbReference type="EMBL" id="RZB57640.1"/>
    </source>
</evidence>
<dbReference type="PANTHER" id="PTHR31900">
    <property type="entry name" value="F-BOX/RNI SUPERFAMILY PROTEIN-RELATED"/>
    <property type="match status" value="1"/>
</dbReference>
<evidence type="ECO:0000259" key="1">
    <source>
        <dbReference type="PROSITE" id="PS50181"/>
    </source>
</evidence>
<name>A0A445G8V7_GLYSO</name>
<evidence type="ECO:0000313" key="3">
    <source>
        <dbReference type="Proteomes" id="UP000289340"/>
    </source>
</evidence>
<dbReference type="InterPro" id="IPR006566">
    <property type="entry name" value="FBD"/>
</dbReference>
<dbReference type="AlphaFoldDB" id="A0A445G8V7"/>
<dbReference type="Gramene" id="XM_028353164.1">
    <property type="protein sequence ID" value="XP_028208965.1"/>
    <property type="gene ID" value="LOC114392128"/>
</dbReference>
<gene>
    <name evidence="2" type="ORF">D0Y65_046352</name>
</gene>
<comment type="caution">
    <text evidence="2">The sequence shown here is derived from an EMBL/GenBank/DDBJ whole genome shotgun (WGS) entry which is preliminary data.</text>
</comment>
<sequence>MDSMRRRCINKRLKPNPEGQDFISNLPDFIIGLILSLLPTKDAFRTSVLSKRWINLWMFITAVEIKDKEQLSRKKIRKIPFYKFVNKVLLHLESSSIQSFSLSLSQSYRHCRVDKWINDILINLRVKELYINSKQNLSISCHTLLESPSLEVLMLNMNWYSITLPTFVCLSSLTVLKFSKITVTCDPFKSQMLTLNFPVLREYLTEDCNWSNVKGVTLEVPLLEVLSIKYSRFPISKESNTVIKFCAPCLAKFYYYGLLLPDTNSLDLSIGHIAYAHIDICPFIYMGSAEQMALIACELLKKFNNNVECLTFQWPEIVAPAKLPTFRMLSCLELGYLTGVVLLNFLRNTPFLKTLVILKGIYQFDEELSNPDNVPSCFMSNLQVVNFGALNGKKHELRLAKFIMDNAKELQRVSFSAARNMHRSKFEKVKKKIISFKKSVSVAVIDFLPLHN</sequence>
<reference evidence="2 3" key="1">
    <citation type="submission" date="2018-09" db="EMBL/GenBank/DDBJ databases">
        <title>A high-quality reference genome of wild soybean provides a powerful tool to mine soybean genomes.</title>
        <authorList>
            <person name="Xie M."/>
            <person name="Chung C.Y.L."/>
            <person name="Li M.-W."/>
            <person name="Wong F.-L."/>
            <person name="Chan T.-F."/>
            <person name="Lam H.-M."/>
        </authorList>
    </citation>
    <scope>NUCLEOTIDE SEQUENCE [LARGE SCALE GENOMIC DNA]</scope>
    <source>
        <strain evidence="3">cv. W05</strain>
        <tissue evidence="2">Hypocotyl of etiolated seedlings</tissue>
    </source>
</reference>
<dbReference type="Gramene" id="XM_028353163.1">
    <property type="protein sequence ID" value="XP_028208964.1"/>
    <property type="gene ID" value="LOC114392128"/>
</dbReference>